<sequence>MVNLSFVFRQSDLRLIPCVILFFLYILT</sequence>
<evidence type="ECO:0000256" key="1">
    <source>
        <dbReference type="SAM" id="Phobius"/>
    </source>
</evidence>
<dbReference type="EMBL" id="GBXM01068189">
    <property type="protein sequence ID" value="JAH40388.1"/>
    <property type="molecule type" value="Transcribed_RNA"/>
</dbReference>
<reference evidence="2" key="2">
    <citation type="journal article" date="2015" name="Fish Shellfish Immunol.">
        <title>Early steps in the European eel (Anguilla anguilla)-Vibrio vulnificus interaction in the gills: Role of the RtxA13 toxin.</title>
        <authorList>
            <person name="Callol A."/>
            <person name="Pajuelo D."/>
            <person name="Ebbesson L."/>
            <person name="Teles M."/>
            <person name="MacKenzie S."/>
            <person name="Amaro C."/>
        </authorList>
    </citation>
    <scope>NUCLEOTIDE SEQUENCE</scope>
</reference>
<proteinExistence type="predicted"/>
<name>A0A0E9SIS0_ANGAN</name>
<keyword evidence="1" id="KW-1133">Transmembrane helix</keyword>
<feature type="transmembrane region" description="Helical" evidence="1">
    <location>
        <begin position="6"/>
        <end position="27"/>
    </location>
</feature>
<protein>
    <submittedName>
        <fullName evidence="2">Uncharacterized protein</fullName>
    </submittedName>
</protein>
<evidence type="ECO:0000313" key="2">
    <source>
        <dbReference type="EMBL" id="JAH40388.1"/>
    </source>
</evidence>
<dbReference type="AlphaFoldDB" id="A0A0E9SIS0"/>
<reference evidence="2" key="1">
    <citation type="submission" date="2014-11" db="EMBL/GenBank/DDBJ databases">
        <authorList>
            <person name="Amaro Gonzalez C."/>
        </authorList>
    </citation>
    <scope>NUCLEOTIDE SEQUENCE</scope>
</reference>
<keyword evidence="1" id="KW-0472">Membrane</keyword>
<organism evidence="2">
    <name type="scientific">Anguilla anguilla</name>
    <name type="common">European freshwater eel</name>
    <name type="synonym">Muraena anguilla</name>
    <dbReference type="NCBI Taxonomy" id="7936"/>
    <lineage>
        <taxon>Eukaryota</taxon>
        <taxon>Metazoa</taxon>
        <taxon>Chordata</taxon>
        <taxon>Craniata</taxon>
        <taxon>Vertebrata</taxon>
        <taxon>Euteleostomi</taxon>
        <taxon>Actinopterygii</taxon>
        <taxon>Neopterygii</taxon>
        <taxon>Teleostei</taxon>
        <taxon>Anguilliformes</taxon>
        <taxon>Anguillidae</taxon>
        <taxon>Anguilla</taxon>
    </lineage>
</organism>
<keyword evidence="1" id="KW-0812">Transmembrane</keyword>
<accession>A0A0E9SIS0</accession>